<accession>A0AA39YGD2</accession>
<comment type="caution">
    <text evidence="2">The sequence shown here is derived from an EMBL/GenBank/DDBJ whole genome shotgun (WGS) entry which is preliminary data.</text>
</comment>
<reference evidence="2" key="1">
    <citation type="submission" date="2023-06" db="EMBL/GenBank/DDBJ databases">
        <title>Genome-scale phylogeny and comparative genomics of the fungal order Sordariales.</title>
        <authorList>
            <consortium name="Lawrence Berkeley National Laboratory"/>
            <person name="Hensen N."/>
            <person name="Bonometti L."/>
            <person name="Westerberg I."/>
            <person name="Brannstrom I.O."/>
            <person name="Guillou S."/>
            <person name="Cros-Aarteil S."/>
            <person name="Calhoun S."/>
            <person name="Haridas S."/>
            <person name="Kuo A."/>
            <person name="Mondo S."/>
            <person name="Pangilinan J."/>
            <person name="Riley R."/>
            <person name="Labutti K."/>
            <person name="Andreopoulos B."/>
            <person name="Lipzen A."/>
            <person name="Chen C."/>
            <person name="Yanf M."/>
            <person name="Daum C."/>
            <person name="Ng V."/>
            <person name="Clum A."/>
            <person name="Steindorff A."/>
            <person name="Ohm R."/>
            <person name="Martin F."/>
            <person name="Silar P."/>
            <person name="Natvig D."/>
            <person name="Lalanne C."/>
            <person name="Gautier V."/>
            <person name="Ament-Velasquez S.L."/>
            <person name="Kruys A."/>
            <person name="Hutchinson M.I."/>
            <person name="Powell A.J."/>
            <person name="Barry K."/>
            <person name="Miller A.N."/>
            <person name="Grigoriev I.V."/>
            <person name="Debuchy R."/>
            <person name="Gladieux P."/>
            <person name="Thoren M.H."/>
            <person name="Johannesson H."/>
        </authorList>
    </citation>
    <scope>NUCLEOTIDE SEQUENCE</scope>
    <source>
        <strain evidence="2">CBS 307.81</strain>
    </source>
</reference>
<protein>
    <submittedName>
        <fullName evidence="2">Uncharacterized protein</fullName>
    </submittedName>
</protein>
<dbReference type="AlphaFoldDB" id="A0AA39YGD2"/>
<keyword evidence="1" id="KW-0732">Signal</keyword>
<keyword evidence="3" id="KW-1185">Reference proteome</keyword>
<organism evidence="2 3">
    <name type="scientific">Cercophora samala</name>
    <dbReference type="NCBI Taxonomy" id="330535"/>
    <lineage>
        <taxon>Eukaryota</taxon>
        <taxon>Fungi</taxon>
        <taxon>Dikarya</taxon>
        <taxon>Ascomycota</taxon>
        <taxon>Pezizomycotina</taxon>
        <taxon>Sordariomycetes</taxon>
        <taxon>Sordariomycetidae</taxon>
        <taxon>Sordariales</taxon>
        <taxon>Lasiosphaeriaceae</taxon>
        <taxon>Cercophora</taxon>
    </lineage>
</organism>
<evidence type="ECO:0000256" key="1">
    <source>
        <dbReference type="SAM" id="SignalP"/>
    </source>
</evidence>
<dbReference type="Proteomes" id="UP001174997">
    <property type="component" value="Unassembled WGS sequence"/>
</dbReference>
<dbReference type="EMBL" id="JAULSY010000301">
    <property type="protein sequence ID" value="KAK0650996.1"/>
    <property type="molecule type" value="Genomic_DNA"/>
</dbReference>
<feature type="chain" id="PRO_5041361729" evidence="1">
    <location>
        <begin position="20"/>
        <end position="76"/>
    </location>
</feature>
<proteinExistence type="predicted"/>
<evidence type="ECO:0000313" key="2">
    <source>
        <dbReference type="EMBL" id="KAK0650996.1"/>
    </source>
</evidence>
<feature type="signal peptide" evidence="1">
    <location>
        <begin position="1"/>
        <end position="19"/>
    </location>
</feature>
<sequence length="76" mass="8550">MKNIVFAGFLLAMPLAAVAEKFCIQLPYSPFISTLPRELCFEEEKLMEICPYEDCVDRLCCCLQISDHSTLLMGVG</sequence>
<evidence type="ECO:0000313" key="3">
    <source>
        <dbReference type="Proteomes" id="UP001174997"/>
    </source>
</evidence>
<name>A0AA39YGD2_9PEZI</name>
<gene>
    <name evidence="2" type="ORF">QBC41DRAFT_308529</name>
</gene>